<dbReference type="Gene3D" id="1.10.10.10">
    <property type="entry name" value="Winged helix-like DNA-binding domain superfamily/Winged helix DNA-binding domain"/>
    <property type="match status" value="1"/>
</dbReference>
<organism evidence="10 11">
    <name type="scientific">Lachancea thermotolerans (strain ATCC 56472 / CBS 6340 / NRRL Y-8284)</name>
    <name type="common">Yeast</name>
    <name type="synonym">Kluyveromyces thermotolerans</name>
    <dbReference type="NCBI Taxonomy" id="559295"/>
    <lineage>
        <taxon>Eukaryota</taxon>
        <taxon>Fungi</taxon>
        <taxon>Dikarya</taxon>
        <taxon>Ascomycota</taxon>
        <taxon>Saccharomycotina</taxon>
        <taxon>Saccharomycetes</taxon>
        <taxon>Saccharomycetales</taxon>
        <taxon>Saccharomycetaceae</taxon>
        <taxon>Lachancea</taxon>
    </lineage>
</organism>
<dbReference type="PROSITE" id="PS50006">
    <property type="entry name" value="FHA_DOMAIN"/>
    <property type="match status" value="1"/>
</dbReference>
<dbReference type="Pfam" id="PF00498">
    <property type="entry name" value="FHA"/>
    <property type="match status" value="1"/>
</dbReference>
<dbReference type="PANTHER" id="PTHR45881">
    <property type="entry name" value="CHECKPOINT SUPPRESSOR 1-LIKE, ISOFORM A-RELATED"/>
    <property type="match status" value="1"/>
</dbReference>
<feature type="compositionally biased region" description="Low complexity" evidence="7">
    <location>
        <begin position="395"/>
        <end position="406"/>
    </location>
</feature>
<feature type="compositionally biased region" description="Low complexity" evidence="7">
    <location>
        <begin position="487"/>
        <end position="499"/>
    </location>
</feature>
<feature type="compositionally biased region" description="Low complexity" evidence="7">
    <location>
        <begin position="417"/>
        <end position="428"/>
    </location>
</feature>
<feature type="region of interest" description="Disordered" evidence="7">
    <location>
        <begin position="372"/>
        <end position="428"/>
    </location>
</feature>
<dbReference type="OMA" id="YYRFAKT"/>
<evidence type="ECO:0000313" key="11">
    <source>
        <dbReference type="Proteomes" id="UP000002036"/>
    </source>
</evidence>
<dbReference type="InterPro" id="IPR001766">
    <property type="entry name" value="Fork_head_dom"/>
</dbReference>
<keyword evidence="4" id="KW-0804">Transcription</keyword>
<dbReference type="PROSITE" id="PS50039">
    <property type="entry name" value="FORK_HEAD_3"/>
    <property type="match status" value="1"/>
</dbReference>
<dbReference type="Proteomes" id="UP000002036">
    <property type="component" value="Chromosome G"/>
</dbReference>
<dbReference type="InterPro" id="IPR018122">
    <property type="entry name" value="TF_fork_head_CS_1"/>
</dbReference>
<proteinExistence type="predicted"/>
<dbReference type="SUPFAM" id="SSF46785">
    <property type="entry name" value="Winged helix' DNA-binding domain"/>
    <property type="match status" value="1"/>
</dbReference>
<dbReference type="CDD" id="cd00059">
    <property type="entry name" value="FH_FOX"/>
    <property type="match status" value="1"/>
</dbReference>
<dbReference type="RefSeq" id="XP_002555427.1">
    <property type="nucleotide sequence ID" value="XM_002555381.1"/>
</dbReference>
<gene>
    <name evidence="10" type="ordered locus">KLTH0G09086g</name>
</gene>
<dbReference type="EMBL" id="CU928171">
    <property type="protein sequence ID" value="CAR24990.1"/>
    <property type="molecule type" value="Genomic_DNA"/>
</dbReference>
<protein>
    <submittedName>
        <fullName evidence="10">KLTH0G09086p</fullName>
    </submittedName>
</protein>
<evidence type="ECO:0000313" key="10">
    <source>
        <dbReference type="EMBL" id="CAR24990.1"/>
    </source>
</evidence>
<dbReference type="GeneID" id="8293704"/>
<evidence type="ECO:0000259" key="9">
    <source>
        <dbReference type="PROSITE" id="PS50039"/>
    </source>
</evidence>
<dbReference type="InterPro" id="IPR036388">
    <property type="entry name" value="WH-like_DNA-bd_sf"/>
</dbReference>
<dbReference type="AlphaFoldDB" id="C5DMH9"/>
<accession>C5DMH9</accession>
<dbReference type="GO" id="GO:0000981">
    <property type="term" value="F:DNA-binding transcription factor activity, RNA polymerase II-specific"/>
    <property type="evidence" value="ECO:0007669"/>
    <property type="project" value="TreeGrafter"/>
</dbReference>
<keyword evidence="3 6" id="KW-0238">DNA-binding</keyword>
<evidence type="ECO:0000256" key="1">
    <source>
        <dbReference type="ARBA" id="ARBA00004123"/>
    </source>
</evidence>
<keyword evidence="5 6" id="KW-0539">Nucleus</keyword>
<dbReference type="HOGENOM" id="CLU_007090_2_0_1"/>
<feature type="domain" description="FHA" evidence="8">
    <location>
        <begin position="69"/>
        <end position="125"/>
    </location>
</feature>
<dbReference type="GO" id="GO:2000221">
    <property type="term" value="P:negative regulation of pseudohyphal growth"/>
    <property type="evidence" value="ECO:0007669"/>
    <property type="project" value="UniProtKB-ARBA"/>
</dbReference>
<feature type="compositionally biased region" description="Polar residues" evidence="7">
    <location>
        <begin position="677"/>
        <end position="691"/>
    </location>
</feature>
<feature type="region of interest" description="Disordered" evidence="7">
    <location>
        <begin position="479"/>
        <end position="588"/>
    </location>
</feature>
<evidence type="ECO:0000256" key="6">
    <source>
        <dbReference type="PROSITE-ProRule" id="PRU00089"/>
    </source>
</evidence>
<dbReference type="FunFam" id="1.10.10.10:FF:000030">
    <property type="entry name" value="Forkhead box protein K2"/>
    <property type="match status" value="1"/>
</dbReference>
<name>C5DMH9_LACTC</name>
<feature type="compositionally biased region" description="Polar residues" evidence="7">
    <location>
        <begin position="606"/>
        <end position="624"/>
    </location>
</feature>
<dbReference type="Gene3D" id="2.60.200.20">
    <property type="match status" value="1"/>
</dbReference>
<feature type="compositionally biased region" description="Basic and acidic residues" evidence="7">
    <location>
        <begin position="735"/>
        <end position="762"/>
    </location>
</feature>
<evidence type="ECO:0000259" key="8">
    <source>
        <dbReference type="PROSITE" id="PS50006"/>
    </source>
</evidence>
<reference evidence="10 11" key="1">
    <citation type="journal article" date="2009" name="Genome Res.">
        <title>Comparative genomics of protoploid Saccharomycetaceae.</title>
        <authorList>
            <consortium name="The Genolevures Consortium"/>
            <person name="Souciet J.-L."/>
            <person name="Dujon B."/>
            <person name="Gaillardin C."/>
            <person name="Johnston M."/>
            <person name="Baret P.V."/>
            <person name="Cliften P."/>
            <person name="Sherman D.J."/>
            <person name="Weissenbach J."/>
            <person name="Westhof E."/>
            <person name="Wincker P."/>
            <person name="Jubin C."/>
            <person name="Poulain J."/>
            <person name="Barbe V."/>
            <person name="Segurens B."/>
            <person name="Artiguenave F."/>
            <person name="Anthouard V."/>
            <person name="Vacherie B."/>
            <person name="Val M.-E."/>
            <person name="Fulton R.S."/>
            <person name="Minx P."/>
            <person name="Wilson R."/>
            <person name="Durrens P."/>
            <person name="Jean G."/>
            <person name="Marck C."/>
            <person name="Martin T."/>
            <person name="Nikolski M."/>
            <person name="Rolland T."/>
            <person name="Seret M.-L."/>
            <person name="Casaregola S."/>
            <person name="Despons L."/>
            <person name="Fairhead C."/>
            <person name="Fischer G."/>
            <person name="Lafontaine I."/>
            <person name="Leh V."/>
            <person name="Lemaire M."/>
            <person name="de Montigny J."/>
            <person name="Neuveglise C."/>
            <person name="Thierry A."/>
            <person name="Blanc-Lenfle I."/>
            <person name="Bleykasten C."/>
            <person name="Diffels J."/>
            <person name="Fritsch E."/>
            <person name="Frangeul L."/>
            <person name="Goeffon A."/>
            <person name="Jauniaux N."/>
            <person name="Kachouri-Lafond R."/>
            <person name="Payen C."/>
            <person name="Potier S."/>
            <person name="Pribylova L."/>
            <person name="Ozanne C."/>
            <person name="Richard G.-F."/>
            <person name="Sacerdot C."/>
            <person name="Straub M.-L."/>
            <person name="Talla E."/>
        </authorList>
    </citation>
    <scope>NUCLEOTIDE SEQUENCE [LARGE SCALE GENOMIC DNA]</scope>
    <source>
        <strain evidence="11">ATCC 56472 / CBS 6340 / NRRL Y-8284</strain>
    </source>
</reference>
<dbReference type="SUPFAM" id="SSF49879">
    <property type="entry name" value="SMAD/FHA domain"/>
    <property type="match status" value="1"/>
</dbReference>
<dbReference type="STRING" id="559295.C5DMH9"/>
<dbReference type="FunCoup" id="C5DMH9">
    <property type="interactions" value="1378"/>
</dbReference>
<feature type="compositionally biased region" description="Polar residues" evidence="7">
    <location>
        <begin position="500"/>
        <end position="510"/>
    </location>
</feature>
<dbReference type="SMART" id="SM00240">
    <property type="entry name" value="FHA"/>
    <property type="match status" value="1"/>
</dbReference>
<dbReference type="KEGG" id="lth:KLTH0G09086g"/>
<dbReference type="CDD" id="cd22701">
    <property type="entry name" value="FHA_FKH1-like"/>
    <property type="match status" value="1"/>
</dbReference>
<dbReference type="PROSITE" id="PS00657">
    <property type="entry name" value="FORK_HEAD_1"/>
    <property type="match status" value="1"/>
</dbReference>
<dbReference type="PANTHER" id="PTHR45881:SF1">
    <property type="entry name" value="FORK HEAD PROTEIN HOMOLOG 2"/>
    <property type="match status" value="1"/>
</dbReference>
<feature type="compositionally biased region" description="Polar residues" evidence="7">
    <location>
        <begin position="560"/>
        <end position="570"/>
    </location>
</feature>
<feature type="compositionally biased region" description="Polar residues" evidence="7">
    <location>
        <begin position="372"/>
        <end position="384"/>
    </location>
</feature>
<feature type="DNA-binding region" description="Fork-head" evidence="6">
    <location>
        <begin position="258"/>
        <end position="356"/>
    </location>
</feature>
<dbReference type="InterPro" id="IPR036390">
    <property type="entry name" value="WH_DNA-bd_sf"/>
</dbReference>
<evidence type="ECO:0000256" key="3">
    <source>
        <dbReference type="ARBA" id="ARBA00023125"/>
    </source>
</evidence>
<feature type="domain" description="Fork-head" evidence="9">
    <location>
        <begin position="258"/>
        <end position="356"/>
    </location>
</feature>
<dbReference type="GO" id="GO:0005634">
    <property type="term" value="C:nucleus"/>
    <property type="evidence" value="ECO:0007669"/>
    <property type="project" value="UniProtKB-SubCell"/>
</dbReference>
<dbReference type="PROSITE" id="PS00658">
    <property type="entry name" value="FORK_HEAD_2"/>
    <property type="match status" value="1"/>
</dbReference>
<dbReference type="PRINTS" id="PR00053">
    <property type="entry name" value="FORKHEAD"/>
</dbReference>
<feature type="region of interest" description="Disordered" evidence="7">
    <location>
        <begin position="666"/>
        <end position="762"/>
    </location>
</feature>
<dbReference type="InterPro" id="IPR008984">
    <property type="entry name" value="SMAD_FHA_dom_sf"/>
</dbReference>
<dbReference type="InParanoid" id="C5DMH9"/>
<dbReference type="InterPro" id="IPR000253">
    <property type="entry name" value="FHA_dom"/>
</dbReference>
<feature type="compositionally biased region" description="Low complexity" evidence="7">
    <location>
        <begin position="713"/>
        <end position="724"/>
    </location>
</feature>
<dbReference type="GO" id="GO:0000978">
    <property type="term" value="F:RNA polymerase II cis-regulatory region sequence-specific DNA binding"/>
    <property type="evidence" value="ECO:0007669"/>
    <property type="project" value="TreeGrafter"/>
</dbReference>
<evidence type="ECO:0000256" key="5">
    <source>
        <dbReference type="ARBA" id="ARBA00023242"/>
    </source>
</evidence>
<keyword evidence="2" id="KW-0805">Transcription regulation</keyword>
<keyword evidence="11" id="KW-1185">Reference proteome</keyword>
<dbReference type="InterPro" id="IPR030456">
    <property type="entry name" value="TF_fork_head_CS_2"/>
</dbReference>
<evidence type="ECO:0000256" key="7">
    <source>
        <dbReference type="SAM" id="MobiDB-lite"/>
    </source>
</evidence>
<feature type="region of interest" description="Disordered" evidence="7">
    <location>
        <begin position="601"/>
        <end position="638"/>
    </location>
</feature>
<dbReference type="eggNOG" id="KOG2294">
    <property type="taxonomic scope" value="Eukaryota"/>
</dbReference>
<feature type="compositionally biased region" description="Low complexity" evidence="7">
    <location>
        <begin position="540"/>
        <end position="559"/>
    </location>
</feature>
<sequence>MSAHKGQPLGNPQQNQDLVNAVISVLGTPEQPTTVASVFSNERNLATEVQAYAKIAGRDWTFYVKHLVITIGRNTDPQDHTVDIDLGPAKVVSRKHATIKYNLAEGFWELQVQGRNGAKVDFQRVSAGPQADPVQLQSGSILDIGGTQMMFILPDRSPYVEQRALDHLAPKLNAAFGNATGNPNPLLQDALRDASQPKNAVKAFRMYNSYENPYAPSAVSSYNAPQMGAGYGSIMDPGLLAANDIASDLSRDENKNVKPPFSYATMITQAILSNPEGVLSLADIYKYISSNYAYYRYIKTGWQNSIRHNLSLNKAFEKVPRKPNEPGKGMKWRISKDYQKDFLDKWQSGKISKVRRGSSVARQLQLHMTKFNSLPIQDTSSESPAQPPLSDQQEQEQQQEQQQQHESQQERQHQQHQHQQQQQQQQQHLQQQHLQQQQLQHQQQQQQLQQQHQQQFQQQQFHQKQFRPQQLPHLQQLHTSSDQLPDQSQRQNLQKLQQSAPASQFYGTLQPNVPLPPTSSLSPLVPQRPSSPQMQPPISIPSRQPTSTYPTLPRPTTRTHNSVTSGSSLPGSAARISPTQDTLLRSPTKPFHITAMEAYTPERGSSHVNRSPTGSNSQQNADSRLSTRQASQTAQSSPGVWNLLQFSSVNNTPAGFRAMEEAAQANNMGDGPRPLQTGPQMGRATQDNPNLPTLHINGSAAETDKMRAQHDMGGNSISGKGNSSAEYVSSPIKNHNRDDAPGSKELMLDREGAKISVVDERT</sequence>
<feature type="compositionally biased region" description="Low complexity" evidence="7">
    <location>
        <begin position="518"/>
        <end position="533"/>
    </location>
</feature>
<dbReference type="OrthoDB" id="5954824at2759"/>
<comment type="subcellular location">
    <subcellularLocation>
        <location evidence="1 6">Nucleus</location>
    </subcellularLocation>
</comment>
<evidence type="ECO:0000256" key="4">
    <source>
        <dbReference type="ARBA" id="ARBA00023163"/>
    </source>
</evidence>
<dbReference type="SMART" id="SM00339">
    <property type="entry name" value="FH"/>
    <property type="match status" value="1"/>
</dbReference>
<feature type="compositionally biased region" description="Low complexity" evidence="7">
    <location>
        <begin position="626"/>
        <end position="637"/>
    </location>
</feature>
<evidence type="ECO:0000256" key="2">
    <source>
        <dbReference type="ARBA" id="ARBA00023015"/>
    </source>
</evidence>
<dbReference type="Pfam" id="PF00250">
    <property type="entry name" value="Forkhead"/>
    <property type="match status" value="1"/>
</dbReference>